<dbReference type="Gene3D" id="1.20.1560.10">
    <property type="entry name" value="ABC transporter type 1, transmembrane domain"/>
    <property type="match status" value="1"/>
</dbReference>
<dbReference type="PANTHER" id="PTHR24223:SF19">
    <property type="entry name" value="CYSTIC FIBROSIS TRANSMEMBRANE CONDUCTANCE REGULATOR"/>
    <property type="match status" value="1"/>
</dbReference>
<dbReference type="GO" id="GO:0005254">
    <property type="term" value="F:chloride channel activity"/>
    <property type="evidence" value="ECO:0007669"/>
    <property type="project" value="InterPro"/>
</dbReference>
<dbReference type="GO" id="GO:0016324">
    <property type="term" value="C:apical plasma membrane"/>
    <property type="evidence" value="ECO:0007669"/>
    <property type="project" value="TreeGrafter"/>
</dbReference>
<feature type="transmembrane region" description="Helical" evidence="7">
    <location>
        <begin position="49"/>
        <end position="66"/>
    </location>
</feature>
<feature type="transmembrane region" description="Helical" evidence="7">
    <location>
        <begin position="161"/>
        <end position="185"/>
    </location>
</feature>
<evidence type="ECO:0000256" key="5">
    <source>
        <dbReference type="ARBA" id="ARBA00022989"/>
    </source>
</evidence>
<comment type="caution">
    <text evidence="9">The sequence shown here is derived from an EMBL/GenBank/DDBJ whole genome shotgun (WGS) entry which is preliminary data.</text>
</comment>
<evidence type="ECO:0000256" key="6">
    <source>
        <dbReference type="ARBA" id="ARBA00023136"/>
    </source>
</evidence>
<dbReference type="GO" id="GO:0005524">
    <property type="term" value="F:ATP binding"/>
    <property type="evidence" value="ECO:0007669"/>
    <property type="project" value="UniProtKB-KW"/>
</dbReference>
<dbReference type="InterPro" id="IPR011527">
    <property type="entry name" value="ABC1_TM_dom"/>
</dbReference>
<feature type="domain" description="ABC transmembrane type-1" evidence="8">
    <location>
        <begin position="123"/>
        <end position="213"/>
    </location>
</feature>
<dbReference type="Proteomes" id="UP000710432">
    <property type="component" value="Unassembled WGS sequence"/>
</dbReference>
<sequence length="223" mass="26672">MFIWVYQVRYEYYCIYVTSFTSLSYFHIYILYFLHDSWYQNHVCNEDLITEYLSAIFSFSWTTPILRKGYRQRLELSDIYQAPSSDSADHLSEQLEREWDREQASKKNPKLINALRRCFFWKFIFYGILLYLGEVTKAVQPLLLGRIIASYDPDNKMERSIAIYLGIGLCLLFIIRTLLLHPAIFGLHRIGMKMRIAMFSLIYKKSQVFYMAYLRCPELDCEL</sequence>
<reference evidence="9" key="1">
    <citation type="submission" date="2020-03" db="EMBL/GenBank/DDBJ databases">
        <title>Studies in the Genomics of Life Span.</title>
        <authorList>
            <person name="Glass D."/>
        </authorList>
    </citation>
    <scope>NUCLEOTIDE SEQUENCE</scope>
    <source>
        <strain evidence="9">LTLLF</strain>
        <tissue evidence="9">Muscle</tissue>
    </source>
</reference>
<evidence type="ECO:0000256" key="4">
    <source>
        <dbReference type="ARBA" id="ARBA00022840"/>
    </source>
</evidence>
<proteinExistence type="predicted"/>
<evidence type="ECO:0000313" key="9">
    <source>
        <dbReference type="EMBL" id="KAH0512549.1"/>
    </source>
</evidence>
<dbReference type="EMBL" id="JAATJU010021900">
    <property type="protein sequence ID" value="KAH0512549.1"/>
    <property type="molecule type" value="Genomic_DNA"/>
</dbReference>
<feature type="transmembrane region" description="Helical" evidence="7">
    <location>
        <begin position="114"/>
        <end position="133"/>
    </location>
</feature>
<keyword evidence="6 7" id="KW-0472">Membrane</keyword>
<dbReference type="InterPro" id="IPR050173">
    <property type="entry name" value="ABC_transporter_C-like"/>
</dbReference>
<name>A0A8J6GJY3_MICOH</name>
<keyword evidence="4" id="KW-0067">ATP-binding</keyword>
<keyword evidence="3" id="KW-0547">Nucleotide-binding</keyword>
<keyword evidence="2 7" id="KW-0812">Transmembrane</keyword>
<dbReference type="PANTHER" id="PTHR24223">
    <property type="entry name" value="ATP-BINDING CASSETTE SUB-FAMILY C"/>
    <property type="match status" value="1"/>
</dbReference>
<gene>
    <name evidence="9" type="ORF">LTLLF_144275</name>
</gene>
<evidence type="ECO:0000256" key="1">
    <source>
        <dbReference type="ARBA" id="ARBA00022448"/>
    </source>
</evidence>
<dbReference type="GO" id="GO:0005829">
    <property type="term" value="C:cytosol"/>
    <property type="evidence" value="ECO:0007669"/>
    <property type="project" value="TreeGrafter"/>
</dbReference>
<evidence type="ECO:0000256" key="3">
    <source>
        <dbReference type="ARBA" id="ARBA00022741"/>
    </source>
</evidence>
<dbReference type="PRINTS" id="PR01851">
    <property type="entry name" value="CYSFIBREGLTR"/>
</dbReference>
<evidence type="ECO:0000259" key="8">
    <source>
        <dbReference type="Pfam" id="PF00664"/>
    </source>
</evidence>
<accession>A0A8J6GJY3</accession>
<dbReference type="GO" id="GO:0015701">
    <property type="term" value="P:bicarbonate transport"/>
    <property type="evidence" value="ECO:0007669"/>
    <property type="project" value="TreeGrafter"/>
</dbReference>
<evidence type="ECO:0000256" key="7">
    <source>
        <dbReference type="SAM" id="Phobius"/>
    </source>
</evidence>
<dbReference type="AlphaFoldDB" id="A0A8J6GJY3"/>
<dbReference type="InterPro" id="IPR009147">
    <property type="entry name" value="CFTR/ABCC7"/>
</dbReference>
<feature type="transmembrane region" description="Helical" evidence="7">
    <location>
        <begin position="12"/>
        <end position="34"/>
    </location>
</feature>
<dbReference type="GO" id="GO:0140359">
    <property type="term" value="F:ABC-type transporter activity"/>
    <property type="evidence" value="ECO:0007669"/>
    <property type="project" value="InterPro"/>
</dbReference>
<keyword evidence="1" id="KW-0813">Transport</keyword>
<dbReference type="Pfam" id="PF00664">
    <property type="entry name" value="ABC_membrane"/>
    <property type="match status" value="1"/>
</dbReference>
<evidence type="ECO:0000256" key="2">
    <source>
        <dbReference type="ARBA" id="ARBA00022692"/>
    </source>
</evidence>
<dbReference type="SUPFAM" id="SSF90123">
    <property type="entry name" value="ABC transporter transmembrane region"/>
    <property type="match status" value="1"/>
</dbReference>
<organism evidence="9 10">
    <name type="scientific">Microtus ochrogaster</name>
    <name type="common">Prairie vole</name>
    <dbReference type="NCBI Taxonomy" id="79684"/>
    <lineage>
        <taxon>Eukaryota</taxon>
        <taxon>Metazoa</taxon>
        <taxon>Chordata</taxon>
        <taxon>Craniata</taxon>
        <taxon>Vertebrata</taxon>
        <taxon>Euteleostomi</taxon>
        <taxon>Mammalia</taxon>
        <taxon>Eutheria</taxon>
        <taxon>Euarchontoglires</taxon>
        <taxon>Glires</taxon>
        <taxon>Rodentia</taxon>
        <taxon>Myomorpha</taxon>
        <taxon>Muroidea</taxon>
        <taxon>Cricetidae</taxon>
        <taxon>Arvicolinae</taxon>
        <taxon>Microtus</taxon>
    </lineage>
</organism>
<evidence type="ECO:0000313" key="10">
    <source>
        <dbReference type="Proteomes" id="UP000710432"/>
    </source>
</evidence>
<keyword evidence="5 7" id="KW-1133">Transmembrane helix</keyword>
<protein>
    <submittedName>
        <fullName evidence="9">Cystic fibrosis transmembrane conductance regulator</fullName>
    </submittedName>
</protein>
<dbReference type="InterPro" id="IPR036640">
    <property type="entry name" value="ABC1_TM_sf"/>
</dbReference>